<sequence>MKLIEKTIAFFSPGWAAERAKGRHILNMYEAAKPTRTHKAQRESSGANVSVAHSAVSLREQARKLEQDHDIVSGLFDKLEERVIGSRGIHVEPQPLDLAGNVNEALAEQIRKKWAEWSISPDVTGQFTRPVLERLLLRTWLRDGEVFIQLVRGNVTGLNYSTKIPFALEAL</sequence>
<name>A0A9X4G4Q3_ACTEU</name>
<feature type="non-terminal residue" evidence="1">
    <location>
        <position position="171"/>
    </location>
</feature>
<dbReference type="Proteomes" id="UP001142444">
    <property type="component" value="Unassembled WGS sequence"/>
</dbReference>
<accession>A0A9X4G4Q3</accession>
<evidence type="ECO:0000313" key="1">
    <source>
        <dbReference type="EMBL" id="MDE8035797.1"/>
    </source>
</evidence>
<organism evidence="1 2">
    <name type="scientific">Actinobacillus equuli subsp. equuli</name>
    <dbReference type="NCBI Taxonomy" id="202947"/>
    <lineage>
        <taxon>Bacteria</taxon>
        <taxon>Pseudomonadati</taxon>
        <taxon>Pseudomonadota</taxon>
        <taxon>Gammaproteobacteria</taxon>
        <taxon>Pasteurellales</taxon>
        <taxon>Pasteurellaceae</taxon>
        <taxon>Actinobacillus</taxon>
    </lineage>
</organism>
<reference evidence="1" key="1">
    <citation type="submission" date="2022-11" db="EMBL/GenBank/DDBJ databases">
        <authorList>
            <person name="Kamali M."/>
            <person name="Peak L."/>
            <person name="Go Y.Y."/>
            <person name="Balasuriya U.B.R."/>
            <person name="Carossino M."/>
        </authorList>
    </citation>
    <scope>NUCLEOTIDE SEQUENCE</scope>
    <source>
        <strain evidence="1">4524</strain>
    </source>
</reference>
<dbReference type="EMBL" id="JAPHVQ010000028">
    <property type="protein sequence ID" value="MDE8035797.1"/>
    <property type="molecule type" value="Genomic_DNA"/>
</dbReference>
<reference evidence="1" key="2">
    <citation type="journal article" date="2023" name="Pathogens">
        <title>Pathological Features and Genomic Characterization of an Actinobacillus equuli subsp. equuli Bearing Unique Virulence-Associated Genes from an Adult Horse with Pleuropneumonia.</title>
        <authorList>
            <person name="Kamali M."/>
            <person name="Carossino M."/>
            <person name="Del Piero F."/>
            <person name="Peak L."/>
            <person name="Mitchell M.S."/>
            <person name="Willette J."/>
            <person name="Baker R."/>
            <person name="Li F."/>
            <person name="Kenez A."/>
            <person name="Balasuriya U.B.R."/>
            <person name="Go Y.Y."/>
        </authorList>
    </citation>
    <scope>NUCLEOTIDE SEQUENCE</scope>
    <source>
        <strain evidence="1">4524</strain>
    </source>
</reference>
<dbReference type="RefSeq" id="WP_275218578.1">
    <property type="nucleotide sequence ID" value="NZ_JAPHVQ010000028.1"/>
</dbReference>
<comment type="caution">
    <text evidence="1">The sequence shown here is derived from an EMBL/GenBank/DDBJ whole genome shotgun (WGS) entry which is preliminary data.</text>
</comment>
<protein>
    <submittedName>
        <fullName evidence="1">Phage portal protein</fullName>
    </submittedName>
</protein>
<evidence type="ECO:0000313" key="2">
    <source>
        <dbReference type="Proteomes" id="UP001142444"/>
    </source>
</evidence>
<dbReference type="GO" id="GO:0005198">
    <property type="term" value="F:structural molecule activity"/>
    <property type="evidence" value="ECO:0007669"/>
    <property type="project" value="InterPro"/>
</dbReference>
<proteinExistence type="predicted"/>
<dbReference type="Pfam" id="PF05136">
    <property type="entry name" value="Phage_portal_2"/>
    <property type="match status" value="1"/>
</dbReference>
<dbReference type="GO" id="GO:0019068">
    <property type="term" value="P:virion assembly"/>
    <property type="evidence" value="ECO:0007669"/>
    <property type="project" value="InterPro"/>
</dbReference>
<gene>
    <name evidence="1" type="ORF">OQ257_11605</name>
</gene>
<keyword evidence="2" id="KW-1185">Reference proteome</keyword>
<dbReference type="InterPro" id="IPR006429">
    <property type="entry name" value="Phage_lambda_portal"/>
</dbReference>
<dbReference type="AlphaFoldDB" id="A0A9X4G4Q3"/>